<gene>
    <name evidence="1" type="ORF">NX780_24830</name>
</gene>
<evidence type="ECO:0000313" key="1">
    <source>
        <dbReference type="EMBL" id="MCS0599573.1"/>
    </source>
</evidence>
<dbReference type="Proteomes" id="UP001206572">
    <property type="component" value="Unassembled WGS sequence"/>
</dbReference>
<dbReference type="EMBL" id="JANUHA010000035">
    <property type="protein sequence ID" value="MCS0599573.1"/>
    <property type="molecule type" value="Genomic_DNA"/>
</dbReference>
<evidence type="ECO:0000313" key="2">
    <source>
        <dbReference type="Proteomes" id="UP001206572"/>
    </source>
</evidence>
<reference evidence="1 2" key="1">
    <citation type="submission" date="2022-08" db="EMBL/GenBank/DDBJ databases">
        <title>Reclassification of Massilia species as members of the genera Telluria, Duganella, Pseudoduganella, Mokoshia gen. nov. and Zemynaea gen. nov. using orthogonal and non-orthogonal genome-based approaches.</title>
        <authorList>
            <person name="Bowman J.P."/>
        </authorList>
    </citation>
    <scope>NUCLEOTIDE SEQUENCE [LARGE SCALE GENOMIC DNA]</scope>
    <source>
        <strain evidence="1 2">JCM 31661</strain>
    </source>
</reference>
<protein>
    <submittedName>
        <fullName evidence="1">Uncharacterized protein</fullName>
    </submittedName>
</protein>
<accession>A0ABT2ATK4</accession>
<comment type="caution">
    <text evidence="1">The sequence shown here is derived from an EMBL/GenBank/DDBJ whole genome shotgun (WGS) entry which is preliminary data.</text>
</comment>
<name>A0ABT2ATK4_9BURK</name>
<organism evidence="1 2">
    <name type="scientific">Massilia agri</name>
    <dbReference type="NCBI Taxonomy" id="1886785"/>
    <lineage>
        <taxon>Bacteria</taxon>
        <taxon>Pseudomonadati</taxon>
        <taxon>Pseudomonadota</taxon>
        <taxon>Betaproteobacteria</taxon>
        <taxon>Burkholderiales</taxon>
        <taxon>Oxalobacteraceae</taxon>
        <taxon>Telluria group</taxon>
        <taxon>Massilia</taxon>
    </lineage>
</organism>
<dbReference type="RefSeq" id="WP_258830567.1">
    <property type="nucleotide sequence ID" value="NZ_JANUHA010000035.1"/>
</dbReference>
<sequence>MSFRKDIEKFVENEKTMLAKAQKRAEQRFTERLEEVPAPDVHKITGGTIDLDSGTICDVQAPKDALSRLKAAGLIRD</sequence>
<proteinExistence type="predicted"/>
<keyword evidence="2" id="KW-1185">Reference proteome</keyword>